<protein>
    <submittedName>
        <fullName evidence="3">Uncharacterized protein</fullName>
    </submittedName>
</protein>
<gene>
    <name evidence="3" type="ORF">FIBSPDRAFT_1044784</name>
</gene>
<dbReference type="AlphaFoldDB" id="A0A166J571"/>
<evidence type="ECO:0000313" key="4">
    <source>
        <dbReference type="Proteomes" id="UP000076532"/>
    </source>
</evidence>
<proteinExistence type="predicted"/>
<dbReference type="EMBL" id="KV417554">
    <property type="protein sequence ID" value="KZP20511.1"/>
    <property type="molecule type" value="Genomic_DNA"/>
</dbReference>
<name>A0A166J571_9AGAM</name>
<keyword evidence="4" id="KW-1185">Reference proteome</keyword>
<accession>A0A166J571</accession>
<keyword evidence="1" id="KW-0175">Coiled coil</keyword>
<evidence type="ECO:0000313" key="3">
    <source>
        <dbReference type="EMBL" id="KZP20511.1"/>
    </source>
</evidence>
<feature type="coiled-coil region" evidence="1">
    <location>
        <begin position="31"/>
        <end position="83"/>
    </location>
</feature>
<sequence length="373" mass="42036">MSSTSKTRLVEELTEQLRGKSEAEKDHLEALAEMQNALTICKQKYKDAKRQHGEAEKGHLQALDELQNALGICKQKYKDAKRQLKEAHEHMATPENNRSIDENTAINTSTSLAQTMAFVANFASSAPAKHLHDQRGRLCYSTAMAIPDSEIMNLMAKERPSCHFHCFGDATTKSGAHHWIVGPLHRPKFHVGQHNWTQAKWLPESQFKRFHGETIEVFSRTMRGKIYYLGNHKAIPLKNLQFDRFEGLPDYLQQSLVNNVASQTGWTRLEGDGGGRAVISTLFNRGTIRIECLGLQFESFDQKLVACFQKILAPKKTDSRKQQVKKRKIDEVDNTSNGIAASSSEVEMEDSSVKAESDSEASEREYGNGVQWS</sequence>
<feature type="region of interest" description="Disordered" evidence="2">
    <location>
        <begin position="319"/>
        <end position="373"/>
    </location>
</feature>
<reference evidence="3 4" key="1">
    <citation type="journal article" date="2016" name="Mol. Biol. Evol.">
        <title>Comparative Genomics of Early-Diverging Mushroom-Forming Fungi Provides Insights into the Origins of Lignocellulose Decay Capabilities.</title>
        <authorList>
            <person name="Nagy L.G."/>
            <person name="Riley R."/>
            <person name="Tritt A."/>
            <person name="Adam C."/>
            <person name="Daum C."/>
            <person name="Floudas D."/>
            <person name="Sun H."/>
            <person name="Yadav J.S."/>
            <person name="Pangilinan J."/>
            <person name="Larsson K.H."/>
            <person name="Matsuura K."/>
            <person name="Barry K."/>
            <person name="Labutti K."/>
            <person name="Kuo R."/>
            <person name="Ohm R.A."/>
            <person name="Bhattacharya S.S."/>
            <person name="Shirouzu T."/>
            <person name="Yoshinaga Y."/>
            <person name="Martin F.M."/>
            <person name="Grigoriev I.V."/>
            <person name="Hibbett D.S."/>
        </authorList>
    </citation>
    <scope>NUCLEOTIDE SEQUENCE [LARGE SCALE GENOMIC DNA]</scope>
    <source>
        <strain evidence="3 4">CBS 109695</strain>
    </source>
</reference>
<organism evidence="3 4">
    <name type="scientific">Athelia psychrophila</name>
    <dbReference type="NCBI Taxonomy" id="1759441"/>
    <lineage>
        <taxon>Eukaryota</taxon>
        <taxon>Fungi</taxon>
        <taxon>Dikarya</taxon>
        <taxon>Basidiomycota</taxon>
        <taxon>Agaricomycotina</taxon>
        <taxon>Agaricomycetes</taxon>
        <taxon>Agaricomycetidae</taxon>
        <taxon>Atheliales</taxon>
        <taxon>Atheliaceae</taxon>
        <taxon>Athelia</taxon>
    </lineage>
</organism>
<feature type="compositionally biased region" description="Basic and acidic residues" evidence="2">
    <location>
        <begin position="351"/>
        <end position="366"/>
    </location>
</feature>
<evidence type="ECO:0000256" key="1">
    <source>
        <dbReference type="SAM" id="Coils"/>
    </source>
</evidence>
<dbReference type="Proteomes" id="UP000076532">
    <property type="component" value="Unassembled WGS sequence"/>
</dbReference>
<evidence type="ECO:0000256" key="2">
    <source>
        <dbReference type="SAM" id="MobiDB-lite"/>
    </source>
</evidence>